<dbReference type="Proteomes" id="UP000297295">
    <property type="component" value="Unassembled WGS sequence"/>
</dbReference>
<evidence type="ECO:0000256" key="2">
    <source>
        <dbReference type="SAM" id="Phobius"/>
    </source>
</evidence>
<proteinExistence type="predicted"/>
<evidence type="ECO:0000256" key="1">
    <source>
        <dbReference type="SAM" id="MobiDB-lite"/>
    </source>
</evidence>
<dbReference type="NCBIfam" id="TIGR03024">
    <property type="entry name" value="arch_PEF_CTERM"/>
    <property type="match status" value="1"/>
</dbReference>
<feature type="compositionally biased region" description="Acidic residues" evidence="1">
    <location>
        <begin position="107"/>
        <end position="118"/>
    </location>
</feature>
<dbReference type="EMBL" id="PGGK01000003">
    <property type="protein sequence ID" value="TGC10737.1"/>
    <property type="molecule type" value="Genomic_DNA"/>
</dbReference>
<keyword evidence="2" id="KW-0812">Transmembrane</keyword>
<keyword evidence="5" id="KW-1185">Reference proteome</keyword>
<name>A0A4E0Q777_9EURY</name>
<dbReference type="OrthoDB" id="4256at2220"/>
<dbReference type="RefSeq" id="WP_135389120.1">
    <property type="nucleotide sequence ID" value="NZ_PGGK01000003.1"/>
</dbReference>
<dbReference type="AlphaFoldDB" id="A0A4E0Q777"/>
<reference evidence="4 5" key="1">
    <citation type="submission" date="2017-11" db="EMBL/GenBank/DDBJ databases">
        <title>Isolation and Characterization of Methanogenic Archaea from Saline Meromictic Lake at Siberia.</title>
        <authorList>
            <person name="Shen Y."/>
            <person name="Huang H.-H."/>
            <person name="Lai M.-C."/>
            <person name="Chen S.-C."/>
        </authorList>
    </citation>
    <scope>NUCLEOTIDE SEQUENCE [LARGE SCALE GENOMIC DNA]</scope>
    <source>
        <strain evidence="4 5">SY-01</strain>
    </source>
</reference>
<evidence type="ECO:0000313" key="4">
    <source>
        <dbReference type="EMBL" id="TGC10737.1"/>
    </source>
</evidence>
<feature type="transmembrane region" description="Helical" evidence="2">
    <location>
        <begin position="138"/>
        <end position="155"/>
    </location>
</feature>
<protein>
    <recommendedName>
        <fullName evidence="3">PEF-CTERM protein sorting domain-containing protein</fullName>
    </recommendedName>
</protein>
<comment type="caution">
    <text evidence="4">The sequence shown here is derived from an EMBL/GenBank/DDBJ whole genome shotgun (WGS) entry which is preliminary data.</text>
</comment>
<gene>
    <name evidence="4" type="ORF">CUN85_04535</name>
</gene>
<sequence>MDRRLIIIPVLLFASVLLVSGLMNDDTPAPDIGAVDGGNVDDGPAQEEQDSGPLDEQNVTKEDEPEEELPLVGMGGSAKLAGSSMSAPEQPEEEEQEEKEEEKVDEGGNIEEGNEEGDNGNNSDNNEPCPGPEEIPEFPTIALPMLAIIGLAFIFRRR</sequence>
<dbReference type="InterPro" id="IPR017474">
    <property type="entry name" value="PEF_CTERM_C"/>
</dbReference>
<feature type="compositionally biased region" description="Acidic residues" evidence="1">
    <location>
        <begin position="90"/>
        <end position="100"/>
    </location>
</feature>
<organism evidence="4 5">
    <name type="scientific">Methanolobus halotolerans</name>
    <dbReference type="NCBI Taxonomy" id="2052935"/>
    <lineage>
        <taxon>Archaea</taxon>
        <taxon>Methanobacteriati</taxon>
        <taxon>Methanobacteriota</taxon>
        <taxon>Stenosarchaea group</taxon>
        <taxon>Methanomicrobia</taxon>
        <taxon>Methanosarcinales</taxon>
        <taxon>Methanosarcinaceae</taxon>
        <taxon>Methanolobus</taxon>
    </lineage>
</organism>
<dbReference type="Pfam" id="PF26596">
    <property type="entry name" value="PEF-CTERM_ARCH"/>
    <property type="match status" value="1"/>
</dbReference>
<feature type="domain" description="PEF-CTERM protein sorting" evidence="3">
    <location>
        <begin position="135"/>
        <end position="158"/>
    </location>
</feature>
<accession>A0A4E0Q777</accession>
<evidence type="ECO:0000313" key="5">
    <source>
        <dbReference type="Proteomes" id="UP000297295"/>
    </source>
</evidence>
<keyword evidence="2" id="KW-1133">Transmembrane helix</keyword>
<feature type="region of interest" description="Disordered" evidence="1">
    <location>
        <begin position="30"/>
        <end position="137"/>
    </location>
</feature>
<keyword evidence="2" id="KW-0472">Membrane</keyword>
<evidence type="ECO:0000259" key="3">
    <source>
        <dbReference type="Pfam" id="PF26596"/>
    </source>
</evidence>